<dbReference type="Proteomes" id="UP000054164">
    <property type="component" value="Unassembled WGS sequence"/>
</dbReference>
<gene>
    <name evidence="1" type="ORF">CBO05C_1392</name>
</gene>
<evidence type="ECO:0008006" key="2">
    <source>
        <dbReference type="Google" id="ProtNLM"/>
    </source>
</evidence>
<dbReference type="HOGENOM" id="CLU_133235_1_0_9"/>
<name>A0A0S6U0C3_CLOBO</name>
<dbReference type="InterPro" id="IPR037079">
    <property type="entry name" value="AF2212/PG0164-like_sf"/>
</dbReference>
<protein>
    <recommendedName>
        <fullName evidence="2">Antitermination protein NusB</fullName>
    </recommendedName>
</protein>
<proteinExistence type="predicted"/>
<dbReference type="RefSeq" id="WP_030034346.1">
    <property type="nucleotide sequence ID" value="NZ_DF384213.1"/>
</dbReference>
<accession>A0A0S6U0C3</accession>
<sequence length="153" mass="18075">MKTYTFEAEIKKIEGKDATYVEIPFDVEKEFAAKRVKVLVKFENEQYRGSIVNMGLSCYIIGVTKEIRNKINKTYGDIIKVELQKDEKERIVIVPEEFKVKLSNNKIANDFYESISYSQKRKYIQWITSSKKEETKVKRMEEAIVKLENKIKM</sequence>
<dbReference type="SUPFAM" id="SSF141694">
    <property type="entry name" value="AF2212/PG0164-like"/>
    <property type="match status" value="1"/>
</dbReference>
<dbReference type="InterPro" id="IPR015018">
    <property type="entry name" value="DUF1905"/>
</dbReference>
<dbReference type="Gene3D" id="2.40.30.100">
    <property type="entry name" value="AF2212/PG0164-like"/>
    <property type="match status" value="1"/>
</dbReference>
<dbReference type="EMBL" id="DF384213">
    <property type="protein sequence ID" value="GAE01702.1"/>
    <property type="molecule type" value="Genomic_DNA"/>
</dbReference>
<evidence type="ECO:0000313" key="1">
    <source>
        <dbReference type="EMBL" id="GAE01702.1"/>
    </source>
</evidence>
<organism evidence="1">
    <name type="scientific">Clostridium botulinum B str. Osaka05</name>
    <dbReference type="NCBI Taxonomy" id="1407017"/>
    <lineage>
        <taxon>Bacteria</taxon>
        <taxon>Bacillati</taxon>
        <taxon>Bacillota</taxon>
        <taxon>Clostridia</taxon>
        <taxon>Eubacteriales</taxon>
        <taxon>Clostridiaceae</taxon>
        <taxon>Clostridium</taxon>
    </lineage>
</organism>
<dbReference type="AlphaFoldDB" id="A0A0S6U0C3"/>
<dbReference type="Pfam" id="PF13376">
    <property type="entry name" value="OmdA"/>
    <property type="match status" value="1"/>
</dbReference>
<dbReference type="Pfam" id="PF08922">
    <property type="entry name" value="DUF1905"/>
    <property type="match status" value="1"/>
</dbReference>
<reference evidence="1" key="1">
    <citation type="submission" date="2013-10" db="EMBL/GenBank/DDBJ databases">
        <title>Draft genome sequence of Clostridium botulinum type B strain Osaka05.</title>
        <authorList>
            <person name="Sakaguchi Y."/>
            <person name="Hosomi K."/>
            <person name="Uchiyama J."/>
            <person name="Ogura Y."/>
            <person name="Sakaguchi M."/>
            <person name="Kohda T."/>
            <person name="Mukamoto M."/>
            <person name="Misawa N."/>
            <person name="Matsuzaki S."/>
            <person name="Hayashi T."/>
            <person name="Kozaki S."/>
        </authorList>
    </citation>
    <scope>NUCLEOTIDE SEQUENCE</scope>
    <source>
        <strain evidence="1">Osaka05</strain>
    </source>
</reference>